<feature type="transmembrane region" description="Helical" evidence="1">
    <location>
        <begin position="105"/>
        <end position="126"/>
    </location>
</feature>
<evidence type="ECO:0008006" key="5">
    <source>
        <dbReference type="Google" id="ProtNLM"/>
    </source>
</evidence>
<evidence type="ECO:0000256" key="1">
    <source>
        <dbReference type="SAM" id="Phobius"/>
    </source>
</evidence>
<dbReference type="Gene3D" id="1.20.1070.10">
    <property type="entry name" value="Rhodopsin 7-helix transmembrane proteins"/>
    <property type="match status" value="1"/>
</dbReference>
<feature type="transmembrane region" description="Helical" evidence="1">
    <location>
        <begin position="40"/>
        <end position="59"/>
    </location>
</feature>
<keyword evidence="1" id="KW-0812">Transmembrane</keyword>
<gene>
    <name evidence="2" type="ORF">GPM918_LOCUS7258</name>
    <name evidence="3" type="ORF">SRO942_LOCUS7264</name>
</gene>
<reference evidence="2" key="1">
    <citation type="submission" date="2021-02" db="EMBL/GenBank/DDBJ databases">
        <authorList>
            <person name="Nowell W R."/>
        </authorList>
    </citation>
    <scope>NUCLEOTIDE SEQUENCE</scope>
</reference>
<evidence type="ECO:0000313" key="4">
    <source>
        <dbReference type="Proteomes" id="UP000663829"/>
    </source>
</evidence>
<dbReference type="EMBL" id="CAJNOQ010001174">
    <property type="protein sequence ID" value="CAF0874135.1"/>
    <property type="molecule type" value="Genomic_DNA"/>
</dbReference>
<feature type="transmembrane region" description="Helical" evidence="1">
    <location>
        <begin position="66"/>
        <end position="85"/>
    </location>
</feature>
<name>A0A813XNQ3_9BILA</name>
<organism evidence="2 4">
    <name type="scientific">Didymodactylos carnosus</name>
    <dbReference type="NCBI Taxonomy" id="1234261"/>
    <lineage>
        <taxon>Eukaryota</taxon>
        <taxon>Metazoa</taxon>
        <taxon>Spiralia</taxon>
        <taxon>Gnathifera</taxon>
        <taxon>Rotifera</taxon>
        <taxon>Eurotatoria</taxon>
        <taxon>Bdelloidea</taxon>
        <taxon>Philodinida</taxon>
        <taxon>Philodinidae</taxon>
        <taxon>Didymodactylos</taxon>
    </lineage>
</organism>
<accession>A0A813XNQ3</accession>
<dbReference type="Proteomes" id="UP000681722">
    <property type="component" value="Unassembled WGS sequence"/>
</dbReference>
<dbReference type="CDD" id="cd00637">
    <property type="entry name" value="7tm_classA_rhodopsin-like"/>
    <property type="match status" value="1"/>
</dbReference>
<feature type="transmembrane region" description="Helical" evidence="1">
    <location>
        <begin position="313"/>
        <end position="333"/>
    </location>
</feature>
<keyword evidence="1" id="KW-1133">Transmembrane helix</keyword>
<keyword evidence="4" id="KW-1185">Reference proteome</keyword>
<sequence>MTISLNYTNITDFNKTYYPYKFITYQTDAFELFTRKTSCFLSGIGMITNLIIFITLLIYRRHCTTYFLLLTMAINDCIYCSMYLTSYLSVNNIINLINRFIFCQLSFFLQSFSFMCSSLILFVCLMHTYKKYNRSYNTVSGQLCGRLSLLFIIGIVFTRAFLIMISVDTEIDRRTNRNICKVFNLENITDLARMTQYILQIIYEIVDTFIYLACFIITLLILYQKLFHCKQNHHSYDDDQNNVHRSPLVNSCSDSFSNVIQSLTSTSQRKQSSDSLILKKKNYRTRLSICQIRSPISIIGNQIESLTDKHHRLDLLIVSLGIQTSFFFFPVIFLKLDANFNIQSLQNYLSKHLFWYSIAHPFVLLNLTTRICAYCLFDINFRQYFKKVVGMTCSSNCLLLCMNTLKKRDKCMIKIDCNRELN</sequence>
<comment type="caution">
    <text evidence="2">The sequence shown here is derived from an EMBL/GenBank/DDBJ whole genome shotgun (WGS) entry which is preliminary data.</text>
</comment>
<feature type="transmembrane region" description="Helical" evidence="1">
    <location>
        <begin position="147"/>
        <end position="167"/>
    </location>
</feature>
<dbReference type="EMBL" id="CAJOBC010001175">
    <property type="protein sequence ID" value="CAF3661305.1"/>
    <property type="molecule type" value="Genomic_DNA"/>
</dbReference>
<dbReference type="OrthoDB" id="10050575at2759"/>
<feature type="transmembrane region" description="Helical" evidence="1">
    <location>
        <begin position="201"/>
        <end position="223"/>
    </location>
</feature>
<keyword evidence="1" id="KW-0472">Membrane</keyword>
<evidence type="ECO:0000313" key="2">
    <source>
        <dbReference type="EMBL" id="CAF0874135.1"/>
    </source>
</evidence>
<dbReference type="SUPFAM" id="SSF81321">
    <property type="entry name" value="Family A G protein-coupled receptor-like"/>
    <property type="match status" value="1"/>
</dbReference>
<protein>
    <recommendedName>
        <fullName evidence="5">G-protein coupled receptors family 1 profile domain-containing protein</fullName>
    </recommendedName>
</protein>
<dbReference type="AlphaFoldDB" id="A0A813XNQ3"/>
<proteinExistence type="predicted"/>
<dbReference type="Proteomes" id="UP000663829">
    <property type="component" value="Unassembled WGS sequence"/>
</dbReference>
<evidence type="ECO:0000313" key="3">
    <source>
        <dbReference type="EMBL" id="CAF3661305.1"/>
    </source>
</evidence>
<feature type="transmembrane region" description="Helical" evidence="1">
    <location>
        <begin position="353"/>
        <end position="377"/>
    </location>
</feature>